<keyword evidence="2" id="KW-1185">Reference proteome</keyword>
<reference evidence="1 2" key="1">
    <citation type="submission" date="2023-05" db="EMBL/GenBank/DDBJ databases">
        <title>Draft genome of Paenibacillus sp. CCS26.</title>
        <authorList>
            <person name="Akita H."/>
            <person name="Shinto Y."/>
            <person name="Kimura Z."/>
        </authorList>
    </citation>
    <scope>NUCLEOTIDE SEQUENCE [LARGE SCALE GENOMIC DNA]</scope>
    <source>
        <strain evidence="1 2">CCS26</strain>
    </source>
</reference>
<accession>A0ABQ6NYC4</accession>
<name>A0ABQ6NYC4_9BACL</name>
<dbReference type="EMBL" id="BTCL01000054">
    <property type="protein sequence ID" value="GMK49172.1"/>
    <property type="molecule type" value="Genomic_DNA"/>
</dbReference>
<sequence length="107" mass="12828">MRDSIKRKTQKAFYKDALECTELLSLGMEYFGFNERARKTMDKFYDYEYQQGEIEEKIKKKLGSAYMAFLGKTNWRYRSDINNKVLFDKLSGELAEIKEELRLNGRR</sequence>
<comment type="caution">
    <text evidence="1">The sequence shown here is derived from an EMBL/GenBank/DDBJ whole genome shotgun (WGS) entry which is preliminary data.</text>
</comment>
<evidence type="ECO:0000313" key="1">
    <source>
        <dbReference type="EMBL" id="GMK49172.1"/>
    </source>
</evidence>
<proteinExistence type="predicted"/>
<dbReference type="Proteomes" id="UP001285921">
    <property type="component" value="Unassembled WGS sequence"/>
</dbReference>
<gene>
    <name evidence="1" type="ORF">PghCCS26_63020</name>
</gene>
<protein>
    <submittedName>
        <fullName evidence="1">Uncharacterized protein</fullName>
    </submittedName>
</protein>
<organism evidence="1 2">
    <name type="scientific">Paenibacillus glycanilyticus</name>
    <dbReference type="NCBI Taxonomy" id="126569"/>
    <lineage>
        <taxon>Bacteria</taxon>
        <taxon>Bacillati</taxon>
        <taxon>Bacillota</taxon>
        <taxon>Bacilli</taxon>
        <taxon>Bacillales</taxon>
        <taxon>Paenibacillaceae</taxon>
        <taxon>Paenibacillus</taxon>
    </lineage>
</organism>
<evidence type="ECO:0000313" key="2">
    <source>
        <dbReference type="Proteomes" id="UP001285921"/>
    </source>
</evidence>